<reference evidence="3" key="1">
    <citation type="journal article" date="2019" name="Int. J. Syst. Evol. Microbiol.">
        <title>The Global Catalogue of Microorganisms (GCM) 10K type strain sequencing project: providing services to taxonomists for standard genome sequencing and annotation.</title>
        <authorList>
            <consortium name="The Broad Institute Genomics Platform"/>
            <consortium name="The Broad Institute Genome Sequencing Center for Infectious Disease"/>
            <person name="Wu L."/>
            <person name="Ma J."/>
        </authorList>
    </citation>
    <scope>NUCLEOTIDE SEQUENCE [LARGE SCALE GENOMIC DNA]</scope>
    <source>
        <strain evidence="3">JCM 16548</strain>
    </source>
</reference>
<name>A0ABP7E2P4_9ACTN</name>
<evidence type="ECO:0000259" key="1">
    <source>
        <dbReference type="Pfam" id="PF18859"/>
    </source>
</evidence>
<dbReference type="EMBL" id="BAAAYX010000013">
    <property type="protein sequence ID" value="GAA3711443.1"/>
    <property type="molecule type" value="Genomic_DNA"/>
</dbReference>
<dbReference type="NCBIfam" id="NF041024">
    <property type="entry name" value="acVLRF1_NCBI"/>
    <property type="match status" value="1"/>
</dbReference>
<organism evidence="2 3">
    <name type="scientific">Microlunatus aurantiacus</name>
    <dbReference type="NCBI Taxonomy" id="446786"/>
    <lineage>
        <taxon>Bacteria</taxon>
        <taxon>Bacillati</taxon>
        <taxon>Actinomycetota</taxon>
        <taxon>Actinomycetes</taxon>
        <taxon>Propionibacteriales</taxon>
        <taxon>Propionibacteriaceae</taxon>
        <taxon>Microlunatus</taxon>
    </lineage>
</organism>
<comment type="caution">
    <text evidence="2">The sequence shown here is derived from an EMBL/GenBank/DDBJ whole genome shotgun (WGS) entry which is preliminary data.</text>
</comment>
<dbReference type="SUPFAM" id="SSF53137">
    <property type="entry name" value="Translational machinery components"/>
    <property type="match status" value="1"/>
</dbReference>
<feature type="domain" description="Actinobacteria/chloroflexi VLRF1 release factor" evidence="1">
    <location>
        <begin position="94"/>
        <end position="225"/>
    </location>
</feature>
<sequence length="231" mass="24091">MSAAAGRVVEVDVDRLSGWVERFAGRHGPLRTHLLAGGDEGQGEQGPGDGRRAVVVIEAGDGARAEIAIPYGPWSEPAVEDPVEALLDHVRAARTVGVLLVRRGGWAVAVIADGQVVATDTGGGYVQGTTKAGGWSQQRYARRRGNQTHRVWDRAADGAAAILLPYASALGALVTGGDRAGVAAVLGDPRLADLRPLVASRFFAVGDPKRAVLDDVVRRLGSVVVTLNELA</sequence>
<dbReference type="Proteomes" id="UP001500051">
    <property type="component" value="Unassembled WGS sequence"/>
</dbReference>
<accession>A0ABP7E2P4</accession>
<dbReference type="InterPro" id="IPR040783">
    <property type="entry name" value="VLRF1"/>
</dbReference>
<dbReference type="GO" id="GO:0016787">
    <property type="term" value="F:hydrolase activity"/>
    <property type="evidence" value="ECO:0007669"/>
    <property type="project" value="UniProtKB-KW"/>
</dbReference>
<dbReference type="Gene3D" id="3.30.420.60">
    <property type="entry name" value="eRF1 domain 2"/>
    <property type="match status" value="1"/>
</dbReference>
<proteinExistence type="predicted"/>
<evidence type="ECO:0000313" key="2">
    <source>
        <dbReference type="EMBL" id="GAA3711443.1"/>
    </source>
</evidence>
<dbReference type="Pfam" id="PF18859">
    <property type="entry name" value="acVLRF1"/>
    <property type="match status" value="1"/>
</dbReference>
<protein>
    <submittedName>
        <fullName evidence="2">AcVLRF1 family peptidyl-tRNA hydrolase</fullName>
    </submittedName>
</protein>
<keyword evidence="2" id="KW-0378">Hydrolase</keyword>
<evidence type="ECO:0000313" key="3">
    <source>
        <dbReference type="Proteomes" id="UP001500051"/>
    </source>
</evidence>
<gene>
    <name evidence="2" type="ORF">GCM10022204_32790</name>
</gene>
<keyword evidence="3" id="KW-1185">Reference proteome</keyword>
<dbReference type="InterPro" id="IPR042226">
    <property type="entry name" value="eFR1_2_sf"/>
</dbReference>
<dbReference type="RefSeq" id="WP_344813489.1">
    <property type="nucleotide sequence ID" value="NZ_BAAAYX010000013.1"/>
</dbReference>